<dbReference type="PANTHER" id="PTHR12428">
    <property type="entry name" value="OXA1"/>
    <property type="match status" value="1"/>
</dbReference>
<evidence type="ECO:0000256" key="7">
    <source>
        <dbReference type="ARBA" id="ARBA00022989"/>
    </source>
</evidence>
<feature type="chain" id="PRO_5022752008" description="Membrane protein insertase YidC" evidence="13">
    <location>
        <begin position="23"/>
        <end position="271"/>
    </location>
</feature>
<keyword evidence="6 12" id="KW-0653">Protein transport</keyword>
<evidence type="ECO:0000256" key="11">
    <source>
        <dbReference type="ARBA" id="ARBA00023288"/>
    </source>
</evidence>
<name>A0A5C5SAE2_9STRE</name>
<comment type="caution">
    <text evidence="12">Lacks conserved residue(s) required for the propagation of feature annotation.</text>
</comment>
<keyword evidence="7 12" id="KW-1133">Transmembrane helix</keyword>
<dbReference type="GO" id="GO:0032977">
    <property type="term" value="F:membrane insertase activity"/>
    <property type="evidence" value="ECO:0007669"/>
    <property type="project" value="InterPro"/>
</dbReference>
<evidence type="ECO:0000256" key="3">
    <source>
        <dbReference type="ARBA" id="ARBA00022475"/>
    </source>
</evidence>
<evidence type="ECO:0000256" key="13">
    <source>
        <dbReference type="SAM" id="SignalP"/>
    </source>
</evidence>
<comment type="subcellular location">
    <subcellularLocation>
        <location evidence="1 12">Cell membrane</location>
        <topology evidence="1 12">Multi-pass membrane protein</topology>
    </subcellularLocation>
</comment>
<feature type="transmembrane region" description="Helical" evidence="12">
    <location>
        <begin position="204"/>
        <end position="223"/>
    </location>
</feature>
<accession>A0A5C5SAE2</accession>
<dbReference type="GO" id="GO:0015031">
    <property type="term" value="P:protein transport"/>
    <property type="evidence" value="ECO:0007669"/>
    <property type="project" value="UniProtKB-KW"/>
</dbReference>
<dbReference type="HAMAP" id="MF_01811">
    <property type="entry name" value="YidC_type2"/>
    <property type="match status" value="1"/>
</dbReference>
<protein>
    <recommendedName>
        <fullName evidence="12">Membrane protein insertase YidC</fullName>
    </recommendedName>
    <alternativeName>
        <fullName evidence="12">Foldase YidC</fullName>
    </alternativeName>
    <alternativeName>
        <fullName evidence="12">Membrane integrase YidC</fullName>
    </alternativeName>
    <alternativeName>
        <fullName evidence="12">Membrane protein YidC</fullName>
    </alternativeName>
</protein>
<dbReference type="GO" id="GO:0051205">
    <property type="term" value="P:protein insertion into membrane"/>
    <property type="evidence" value="ECO:0007669"/>
    <property type="project" value="TreeGrafter"/>
</dbReference>
<evidence type="ECO:0000256" key="6">
    <source>
        <dbReference type="ARBA" id="ARBA00022927"/>
    </source>
</evidence>
<sequence length="271" mass="30707">MKRKVKLSAVLGASLLLLSACGQGRISPQSASLWEKFVYFFAQGIQALSFGGQIWLGIVLFTLLIRTVLLPLFNMQQKSSQKMQDLQPQLRALQAQYPGKDTDSRLRLAEASQALYQEHGVNPYASLLPLLIQMPVLLALYQALTRVDFLKTGSFLWTEIAKPDPYFILPLLAAALTFLSSWLTTRSAIEKNSVMTAMTYMMPVMILLISFNLASGVVLYWTVSNAYQVFQILLLNNPFKIIAERQRLAQEEKEKTMKIRRAKKKAQKRKK</sequence>
<proteinExistence type="inferred from homology"/>
<evidence type="ECO:0000313" key="15">
    <source>
        <dbReference type="EMBL" id="TWS97658.1"/>
    </source>
</evidence>
<evidence type="ECO:0000256" key="5">
    <source>
        <dbReference type="ARBA" id="ARBA00022729"/>
    </source>
</evidence>
<evidence type="ECO:0000256" key="4">
    <source>
        <dbReference type="ARBA" id="ARBA00022692"/>
    </source>
</evidence>
<comment type="caution">
    <text evidence="15">The sequence shown here is derived from an EMBL/GenBank/DDBJ whole genome shotgun (WGS) entry which is preliminary data.</text>
</comment>
<gene>
    <name evidence="12" type="primary">yidC</name>
    <name evidence="15" type="ORF">FRX57_05040</name>
</gene>
<dbReference type="Proteomes" id="UP000317430">
    <property type="component" value="Unassembled WGS sequence"/>
</dbReference>
<evidence type="ECO:0000256" key="2">
    <source>
        <dbReference type="ARBA" id="ARBA00022448"/>
    </source>
</evidence>
<keyword evidence="4 12" id="KW-0812">Transmembrane</keyword>
<dbReference type="InterPro" id="IPR001708">
    <property type="entry name" value="YidC/ALB3/OXA1/COX18"/>
</dbReference>
<evidence type="ECO:0000256" key="8">
    <source>
        <dbReference type="ARBA" id="ARBA00023136"/>
    </source>
</evidence>
<evidence type="ECO:0000256" key="10">
    <source>
        <dbReference type="ARBA" id="ARBA00023186"/>
    </source>
</evidence>
<dbReference type="NCBIfam" id="TIGR03592">
    <property type="entry name" value="yidC_oxa1_cterm"/>
    <property type="match status" value="1"/>
</dbReference>
<evidence type="ECO:0000256" key="12">
    <source>
        <dbReference type="HAMAP-Rule" id="MF_01811"/>
    </source>
</evidence>
<evidence type="ECO:0000313" key="16">
    <source>
        <dbReference type="Proteomes" id="UP000317430"/>
    </source>
</evidence>
<keyword evidence="2 12" id="KW-0813">Transport</keyword>
<dbReference type="EMBL" id="VOHL01000003">
    <property type="protein sequence ID" value="TWS97658.1"/>
    <property type="molecule type" value="Genomic_DNA"/>
</dbReference>
<dbReference type="PRINTS" id="PR00701">
    <property type="entry name" value="60KDINNERMP"/>
</dbReference>
<dbReference type="CDD" id="cd20070">
    <property type="entry name" value="5TM_YidC_Alb3"/>
    <property type="match status" value="1"/>
</dbReference>
<dbReference type="InterPro" id="IPR047196">
    <property type="entry name" value="YidC_ALB_C"/>
</dbReference>
<dbReference type="Pfam" id="PF02096">
    <property type="entry name" value="60KD_IMP"/>
    <property type="match status" value="1"/>
</dbReference>
<dbReference type="GO" id="GO:0005886">
    <property type="term" value="C:plasma membrane"/>
    <property type="evidence" value="ECO:0007669"/>
    <property type="project" value="UniProtKB-SubCell"/>
</dbReference>
<keyword evidence="5 12" id="KW-0732">Signal</keyword>
<dbReference type="RefSeq" id="WP_146567325.1">
    <property type="nucleotide sequence ID" value="NZ_VOHL01000003.1"/>
</dbReference>
<evidence type="ECO:0000256" key="1">
    <source>
        <dbReference type="ARBA" id="ARBA00004651"/>
    </source>
</evidence>
<evidence type="ECO:0000256" key="9">
    <source>
        <dbReference type="ARBA" id="ARBA00023139"/>
    </source>
</evidence>
<comment type="function">
    <text evidence="12">Required for the insertion and/or proper folding and/or complex formation of integral membrane proteins into the membrane. Involved in integration of membrane proteins that insert both dependently and independently of the Sec translocase complex, as well as at least some lipoproteins.</text>
</comment>
<keyword evidence="3 12" id="KW-1003">Cell membrane</keyword>
<feature type="signal peptide" evidence="13">
    <location>
        <begin position="1"/>
        <end position="22"/>
    </location>
</feature>
<reference evidence="15 16" key="1">
    <citation type="submission" date="2019-08" db="EMBL/GenBank/DDBJ databases">
        <authorList>
            <person name="Lei W."/>
        </authorList>
    </citation>
    <scope>NUCLEOTIDE SEQUENCE [LARGE SCALE GENOMIC DNA]</scope>
    <source>
        <strain evidence="15 16">CCUG 66496</strain>
    </source>
</reference>
<keyword evidence="16" id="KW-1185">Reference proteome</keyword>
<keyword evidence="11 12" id="KW-0449">Lipoprotein</keyword>
<dbReference type="InterPro" id="IPR028055">
    <property type="entry name" value="YidC/Oxa/ALB_C"/>
</dbReference>
<comment type="similarity">
    <text evidence="12">Belongs to the OXA1/ALB3/YidC family. Type 2 subfamily.</text>
</comment>
<feature type="domain" description="Membrane insertase YidC/Oxa/ALB C-terminal" evidence="14">
    <location>
        <begin position="55"/>
        <end position="236"/>
    </location>
</feature>
<organism evidence="15 16">
    <name type="scientific">Streptococcus cuniculipharyngis</name>
    <dbReference type="NCBI Taxonomy" id="1562651"/>
    <lineage>
        <taxon>Bacteria</taxon>
        <taxon>Bacillati</taxon>
        <taxon>Bacillota</taxon>
        <taxon>Bacilli</taxon>
        <taxon>Lactobacillales</taxon>
        <taxon>Streptococcaceae</taxon>
        <taxon>Streptococcus</taxon>
    </lineage>
</organism>
<dbReference type="PANTHER" id="PTHR12428:SF65">
    <property type="entry name" value="CYTOCHROME C OXIDASE ASSEMBLY PROTEIN COX18, MITOCHONDRIAL"/>
    <property type="match status" value="1"/>
</dbReference>
<evidence type="ECO:0000259" key="14">
    <source>
        <dbReference type="Pfam" id="PF02096"/>
    </source>
</evidence>
<feature type="transmembrane region" description="Helical" evidence="12">
    <location>
        <begin position="165"/>
        <end position="183"/>
    </location>
</feature>
<keyword evidence="8 12" id="KW-0472">Membrane</keyword>
<dbReference type="InterPro" id="IPR023060">
    <property type="entry name" value="YidC/YidC1/YidC2_Firmicutes"/>
</dbReference>
<dbReference type="PROSITE" id="PS51257">
    <property type="entry name" value="PROKAR_LIPOPROTEIN"/>
    <property type="match status" value="1"/>
</dbReference>
<keyword evidence="10 12" id="KW-0143">Chaperone</keyword>
<dbReference type="OrthoDB" id="9780552at2"/>
<keyword evidence="9" id="KW-0564">Palmitate</keyword>
<feature type="transmembrane region" description="Helical" evidence="12">
    <location>
        <begin position="54"/>
        <end position="73"/>
    </location>
</feature>
<dbReference type="AlphaFoldDB" id="A0A5C5SAE2"/>